<organism evidence="1 2">
    <name type="scientific">Melia azedarach</name>
    <name type="common">Chinaberry tree</name>
    <dbReference type="NCBI Taxonomy" id="155640"/>
    <lineage>
        <taxon>Eukaryota</taxon>
        <taxon>Viridiplantae</taxon>
        <taxon>Streptophyta</taxon>
        <taxon>Embryophyta</taxon>
        <taxon>Tracheophyta</taxon>
        <taxon>Spermatophyta</taxon>
        <taxon>Magnoliopsida</taxon>
        <taxon>eudicotyledons</taxon>
        <taxon>Gunneridae</taxon>
        <taxon>Pentapetalae</taxon>
        <taxon>rosids</taxon>
        <taxon>malvids</taxon>
        <taxon>Sapindales</taxon>
        <taxon>Meliaceae</taxon>
        <taxon>Melia</taxon>
    </lineage>
</organism>
<name>A0ACC1XAW4_MELAZ</name>
<evidence type="ECO:0000313" key="1">
    <source>
        <dbReference type="EMBL" id="KAJ4708636.1"/>
    </source>
</evidence>
<keyword evidence="2" id="KW-1185">Reference proteome</keyword>
<dbReference type="Proteomes" id="UP001164539">
    <property type="component" value="Chromosome 10"/>
</dbReference>
<proteinExistence type="predicted"/>
<comment type="caution">
    <text evidence="1">The sequence shown here is derived from an EMBL/GenBank/DDBJ whole genome shotgun (WGS) entry which is preliminary data.</text>
</comment>
<reference evidence="1 2" key="1">
    <citation type="journal article" date="2023" name="Science">
        <title>Complex scaffold remodeling in plant triterpene biosynthesis.</title>
        <authorList>
            <person name="De La Pena R."/>
            <person name="Hodgson H."/>
            <person name="Liu J.C."/>
            <person name="Stephenson M.J."/>
            <person name="Martin A.C."/>
            <person name="Owen C."/>
            <person name="Harkess A."/>
            <person name="Leebens-Mack J."/>
            <person name="Jimenez L.E."/>
            <person name="Osbourn A."/>
            <person name="Sattely E.S."/>
        </authorList>
    </citation>
    <scope>NUCLEOTIDE SEQUENCE [LARGE SCALE GENOMIC DNA]</scope>
    <source>
        <strain evidence="2">cv. JPN11</strain>
        <tissue evidence="1">Leaf</tissue>
    </source>
</reference>
<dbReference type="EMBL" id="CM051403">
    <property type="protein sequence ID" value="KAJ4708636.1"/>
    <property type="molecule type" value="Genomic_DNA"/>
</dbReference>
<protein>
    <submittedName>
        <fullName evidence="1">WD-repeat protein</fullName>
    </submittedName>
</protein>
<accession>A0ACC1XAW4</accession>
<gene>
    <name evidence="1" type="ORF">OWV82_018548</name>
</gene>
<evidence type="ECO:0000313" key="2">
    <source>
        <dbReference type="Proteomes" id="UP001164539"/>
    </source>
</evidence>
<sequence>MVRSIKNPKKAKRKNKGSKKGDGSSSSSSSMPTVPAKVWQPGVDKLEEGEELQCDPTAYNSLHAFHVGWPCLSFDIVRDTLGLVRNEFPHTSYFVAGTQAEKAAWNSIGVFKVSNISGKRRELVPNKPATGDDEMESESSDSDEDSEDEEEGGSKTPILQLRKITHQGCINRIRAMPQSPHICASWADTGHVQVWDIRSHLNALAESETAVGQGANPVFSESPVVKFGGHKDEGYAIDWNPVTPGRLVTGDCKSFIHLWEPASDATWNVDPKPFTGHAASVEDLQWSPTESDVFASCSVDGHIAIWDTRVGKSALTSFKAHNADVNVISWNRLASCLLASGSDDGTFSIHDLRLLKGGDSVVAHFEYHKHPITSIEWSPHEGSTLAVSSADNQLTIWDLSLEKDEEEEAEFKAKTSERVNAPEDLPPQLLFVHQGQKDLKELHWHSQIPGMIVDTAADGFNILMPSNIQSTLPQDGT</sequence>